<sequence>MTIELMPPITYRPNFISEAQGQLLLEETKGYPFVRPKIKVFGRWHLVPRQQVWFADPGCDYRYSSLMIKAQPWPPLLKQLRVLLQQQFTTQFNGVLVNCYQGGCDTMGWHSDNEREIVQGSQIASVSLGGSRDFLMRHKVAKQVHKLTLNHGDLLMMHAPMQQDWQHSVPKRARMNDLRINLTFRLLTPYFHHHD</sequence>
<protein>
    <submittedName>
        <fullName evidence="11">2OG-Fe(II) oxygenase</fullName>
    </submittedName>
</protein>
<reference evidence="11" key="2">
    <citation type="submission" date="2020-09" db="EMBL/GenBank/DDBJ databases">
        <authorList>
            <person name="Sun Q."/>
            <person name="Ohkuma M."/>
        </authorList>
    </citation>
    <scope>NUCLEOTIDE SEQUENCE</scope>
    <source>
        <strain evidence="11">JCM 30804</strain>
    </source>
</reference>
<dbReference type="GO" id="GO:0008198">
    <property type="term" value="F:ferrous iron binding"/>
    <property type="evidence" value="ECO:0007669"/>
    <property type="project" value="TreeGrafter"/>
</dbReference>
<feature type="binding site" evidence="9">
    <location>
        <position position="167"/>
    </location>
    <ligand>
        <name>2-oxoglutarate</name>
        <dbReference type="ChEBI" id="CHEBI:16810"/>
    </ligand>
</feature>
<dbReference type="Pfam" id="PF13532">
    <property type="entry name" value="2OG-FeII_Oxy_2"/>
    <property type="match status" value="1"/>
</dbReference>
<evidence type="ECO:0000313" key="12">
    <source>
        <dbReference type="Proteomes" id="UP000613743"/>
    </source>
</evidence>
<dbReference type="RefSeq" id="WP_229779725.1">
    <property type="nucleotide sequence ID" value="NZ_BMPZ01000002.1"/>
</dbReference>
<feature type="binding site" evidence="9">
    <location>
        <begin position="41"/>
        <end position="43"/>
    </location>
    <ligand>
        <name>substrate</name>
    </ligand>
</feature>
<evidence type="ECO:0000256" key="7">
    <source>
        <dbReference type="ARBA" id="ARBA00023004"/>
    </source>
</evidence>
<dbReference type="EMBL" id="BMPZ01000002">
    <property type="protein sequence ID" value="GGI72561.1"/>
    <property type="molecule type" value="Genomic_DNA"/>
</dbReference>
<organism evidence="11 12">
    <name type="scientific">Shewanella gelidii</name>
    <dbReference type="NCBI Taxonomy" id="1642821"/>
    <lineage>
        <taxon>Bacteria</taxon>
        <taxon>Pseudomonadati</taxon>
        <taxon>Pseudomonadota</taxon>
        <taxon>Gammaproteobacteria</taxon>
        <taxon>Alteromonadales</taxon>
        <taxon>Shewanellaceae</taxon>
        <taxon>Shewanella</taxon>
    </lineage>
</organism>
<dbReference type="PANTHER" id="PTHR31573:SF1">
    <property type="entry name" value="DNA OXIDATIVE DEMETHYLASE ALKBH2"/>
    <property type="match status" value="1"/>
</dbReference>
<feature type="binding site" evidence="9">
    <location>
        <position position="98"/>
    </location>
    <ligand>
        <name>2-oxoglutarate</name>
        <dbReference type="ChEBI" id="CHEBI:16810"/>
    </ligand>
</feature>
<proteinExistence type="predicted"/>
<keyword evidence="3" id="KW-0227">DNA damage</keyword>
<feature type="binding site" evidence="9">
    <location>
        <position position="185"/>
    </location>
    <ligand>
        <name>2-oxoglutarate</name>
        <dbReference type="ChEBI" id="CHEBI:16810"/>
    </ligand>
</feature>
<reference evidence="11" key="1">
    <citation type="journal article" date="2014" name="Int. J. Syst. Evol. Microbiol.">
        <title>Complete genome sequence of Corynebacterium casei LMG S-19264T (=DSM 44701T), isolated from a smear-ripened cheese.</title>
        <authorList>
            <consortium name="US DOE Joint Genome Institute (JGI-PGF)"/>
            <person name="Walter F."/>
            <person name="Albersmeier A."/>
            <person name="Kalinowski J."/>
            <person name="Ruckert C."/>
        </authorList>
    </citation>
    <scope>NUCLEOTIDE SEQUENCE</scope>
    <source>
        <strain evidence="11">JCM 30804</strain>
    </source>
</reference>
<dbReference type="InterPro" id="IPR005123">
    <property type="entry name" value="Oxoglu/Fe-dep_dioxygenase_dom"/>
</dbReference>
<dbReference type="PROSITE" id="PS51471">
    <property type="entry name" value="FE2OG_OXY"/>
    <property type="match status" value="1"/>
</dbReference>
<feature type="binding site" evidence="9">
    <location>
        <begin position="61"/>
        <end position="63"/>
    </location>
    <ligand>
        <name>substrate</name>
    </ligand>
</feature>
<evidence type="ECO:0000313" key="11">
    <source>
        <dbReference type="EMBL" id="GGI72561.1"/>
    </source>
</evidence>
<keyword evidence="2" id="KW-0479">Metal-binding</keyword>
<feature type="binding site" evidence="9">
    <location>
        <position position="179"/>
    </location>
    <ligand>
        <name>2-oxoglutarate</name>
        <dbReference type="ChEBI" id="CHEBI:16810"/>
    </ligand>
</feature>
<evidence type="ECO:0000256" key="9">
    <source>
        <dbReference type="PIRSR" id="PIRSR632852-1"/>
    </source>
</evidence>
<dbReference type="GO" id="GO:0051747">
    <property type="term" value="F:cytosine C-5 DNA demethylase activity"/>
    <property type="evidence" value="ECO:0007669"/>
    <property type="project" value="TreeGrafter"/>
</dbReference>
<keyword evidence="6" id="KW-0560">Oxidoreductase</keyword>
<dbReference type="Gene3D" id="2.60.120.590">
    <property type="entry name" value="Alpha-ketoglutarate-dependent dioxygenase AlkB-like"/>
    <property type="match status" value="1"/>
</dbReference>
<evidence type="ECO:0000256" key="8">
    <source>
        <dbReference type="ARBA" id="ARBA00023204"/>
    </source>
</evidence>
<keyword evidence="4" id="KW-0460">Magnesium</keyword>
<keyword evidence="5" id="KW-0223">Dioxygenase</keyword>
<gene>
    <name evidence="11" type="ORF">GCM10009332_07440</name>
</gene>
<feature type="domain" description="Fe2OG dioxygenase" evidence="10">
    <location>
        <begin position="91"/>
        <end position="188"/>
    </location>
</feature>
<feature type="binding site" evidence="9">
    <location>
        <position position="110"/>
    </location>
    <ligand>
        <name>2-oxoglutarate</name>
        <dbReference type="ChEBI" id="CHEBI:16810"/>
    </ligand>
</feature>
<name>A0A917JMU8_9GAMM</name>
<dbReference type="InterPro" id="IPR037151">
    <property type="entry name" value="AlkB-like_sf"/>
</dbReference>
<evidence type="ECO:0000256" key="5">
    <source>
        <dbReference type="ARBA" id="ARBA00022964"/>
    </source>
</evidence>
<dbReference type="FunFam" id="2.60.120.590:FF:000004">
    <property type="entry name" value="DNA oxidative demethylase ALKBH2"/>
    <property type="match status" value="1"/>
</dbReference>
<comment type="cofactor">
    <cofactor evidence="1">
        <name>Fe(2+)</name>
        <dbReference type="ChEBI" id="CHEBI:29033"/>
    </cofactor>
</comment>
<dbReference type="AlphaFoldDB" id="A0A917JMU8"/>
<evidence type="ECO:0000259" key="10">
    <source>
        <dbReference type="PROSITE" id="PS51471"/>
    </source>
</evidence>
<dbReference type="GO" id="GO:0035516">
    <property type="term" value="F:broad specificity oxidative DNA demethylase activity"/>
    <property type="evidence" value="ECO:0007669"/>
    <property type="project" value="TreeGrafter"/>
</dbReference>
<comment type="caution">
    <text evidence="11">The sequence shown here is derived from an EMBL/GenBank/DDBJ whole genome shotgun (WGS) entry which is preliminary data.</text>
</comment>
<keyword evidence="8" id="KW-0234">DNA repair</keyword>
<evidence type="ECO:0000256" key="1">
    <source>
        <dbReference type="ARBA" id="ARBA00001954"/>
    </source>
</evidence>
<feature type="binding site" evidence="9">
    <location>
        <position position="100"/>
    </location>
    <ligand>
        <name>2-oxoglutarate</name>
        <dbReference type="ChEBI" id="CHEBI:16810"/>
    </ligand>
</feature>
<dbReference type="SUPFAM" id="SSF51197">
    <property type="entry name" value="Clavaminate synthase-like"/>
    <property type="match status" value="1"/>
</dbReference>
<accession>A0A917JMU8</accession>
<dbReference type="InterPro" id="IPR032852">
    <property type="entry name" value="ALKBH2"/>
</dbReference>
<dbReference type="InterPro" id="IPR027450">
    <property type="entry name" value="AlkB-like"/>
</dbReference>
<evidence type="ECO:0000256" key="6">
    <source>
        <dbReference type="ARBA" id="ARBA00023002"/>
    </source>
</evidence>
<evidence type="ECO:0000256" key="2">
    <source>
        <dbReference type="ARBA" id="ARBA00022723"/>
    </source>
</evidence>
<dbReference type="GO" id="GO:0006307">
    <property type="term" value="P:DNA alkylation repair"/>
    <property type="evidence" value="ECO:0007669"/>
    <property type="project" value="TreeGrafter"/>
</dbReference>
<evidence type="ECO:0000256" key="3">
    <source>
        <dbReference type="ARBA" id="ARBA00022763"/>
    </source>
</evidence>
<evidence type="ECO:0000256" key="4">
    <source>
        <dbReference type="ARBA" id="ARBA00022842"/>
    </source>
</evidence>
<keyword evidence="12" id="KW-1185">Reference proteome</keyword>
<feature type="binding site" evidence="9">
    <location>
        <position position="183"/>
    </location>
    <ligand>
        <name>2-oxoglutarate</name>
        <dbReference type="ChEBI" id="CHEBI:16810"/>
    </ligand>
</feature>
<dbReference type="Proteomes" id="UP000613743">
    <property type="component" value="Unassembled WGS sequence"/>
</dbReference>
<dbReference type="PANTHER" id="PTHR31573">
    <property type="entry name" value="ALPHA-KETOGLUTARATE-DEPENDENT DIOXYGENASE ALKB HOMOLOG 2"/>
    <property type="match status" value="1"/>
</dbReference>
<keyword evidence="7" id="KW-0408">Iron</keyword>